<sequence>MEINPPRVEKFEQIVCKLDEQGSEEQVRAYTCTFCKRGFSNAQALGGHMNIHRKDRAKLRQTEDESLLSVDMAKKNPLIHPQPSADNLSQLGSTEGKDCTLKRPLTLSGEGDISPSGKDGTEKLHQLSLFSEKPSKSNDQRASSAGGHEEKTRHGHHGSSQKELDLELRLGPEPHETSASGSREFF</sequence>
<evidence type="ECO:0000313" key="12">
    <source>
        <dbReference type="Proteomes" id="UP001168098"/>
    </source>
</evidence>
<feature type="compositionally biased region" description="Polar residues" evidence="9">
    <location>
        <begin position="177"/>
        <end position="186"/>
    </location>
</feature>
<organism evidence="11 12">
    <name type="scientific">Vitis rotundifolia</name>
    <name type="common">Muscadine grape</name>
    <dbReference type="NCBI Taxonomy" id="103349"/>
    <lineage>
        <taxon>Eukaryota</taxon>
        <taxon>Viridiplantae</taxon>
        <taxon>Streptophyta</taxon>
        <taxon>Embryophyta</taxon>
        <taxon>Tracheophyta</taxon>
        <taxon>Spermatophyta</taxon>
        <taxon>Magnoliopsida</taxon>
        <taxon>eudicotyledons</taxon>
        <taxon>Gunneridae</taxon>
        <taxon>Pentapetalae</taxon>
        <taxon>rosids</taxon>
        <taxon>Vitales</taxon>
        <taxon>Vitaceae</taxon>
        <taxon>Viteae</taxon>
        <taxon>Vitis</taxon>
    </lineage>
</organism>
<dbReference type="InterPro" id="IPR013087">
    <property type="entry name" value="Znf_C2H2_type"/>
</dbReference>
<feature type="region of interest" description="Disordered" evidence="9">
    <location>
        <begin position="75"/>
        <end position="186"/>
    </location>
</feature>
<proteinExistence type="predicted"/>
<feature type="compositionally biased region" description="Basic and acidic residues" evidence="9">
    <location>
        <begin position="160"/>
        <end position="176"/>
    </location>
</feature>
<feature type="domain" description="C2H2-type" evidence="10">
    <location>
        <begin position="30"/>
        <end position="57"/>
    </location>
</feature>
<evidence type="ECO:0000259" key="10">
    <source>
        <dbReference type="PROSITE" id="PS50157"/>
    </source>
</evidence>
<keyword evidence="2" id="KW-0479">Metal-binding</keyword>
<dbReference type="GO" id="GO:0008270">
    <property type="term" value="F:zinc ion binding"/>
    <property type="evidence" value="ECO:0007669"/>
    <property type="project" value="UniProtKB-KW"/>
</dbReference>
<keyword evidence="4" id="KW-0862">Zinc</keyword>
<dbReference type="PANTHER" id="PTHR45801:SF117">
    <property type="entry name" value="OS07G0417400 PROTEIN"/>
    <property type="match status" value="1"/>
</dbReference>
<keyword evidence="6" id="KW-0804">Transcription</keyword>
<protein>
    <recommendedName>
        <fullName evidence="10">C2H2-type domain-containing protein</fullName>
    </recommendedName>
</protein>
<keyword evidence="12" id="KW-1185">Reference proteome</keyword>
<evidence type="ECO:0000256" key="3">
    <source>
        <dbReference type="ARBA" id="ARBA00022771"/>
    </source>
</evidence>
<dbReference type="EMBL" id="JARBHA010000008">
    <property type="protein sequence ID" value="KAJ9694765.1"/>
    <property type="molecule type" value="Genomic_DNA"/>
</dbReference>
<evidence type="ECO:0000256" key="4">
    <source>
        <dbReference type="ARBA" id="ARBA00022833"/>
    </source>
</evidence>
<dbReference type="PROSITE" id="PS00028">
    <property type="entry name" value="ZINC_FINGER_C2H2_1"/>
    <property type="match status" value="1"/>
</dbReference>
<evidence type="ECO:0000313" key="11">
    <source>
        <dbReference type="EMBL" id="KAJ9694765.1"/>
    </source>
</evidence>
<evidence type="ECO:0000256" key="5">
    <source>
        <dbReference type="ARBA" id="ARBA00023015"/>
    </source>
</evidence>
<evidence type="ECO:0000256" key="8">
    <source>
        <dbReference type="PROSITE-ProRule" id="PRU00042"/>
    </source>
</evidence>
<evidence type="ECO:0000256" key="9">
    <source>
        <dbReference type="SAM" id="MobiDB-lite"/>
    </source>
</evidence>
<reference evidence="11 12" key="1">
    <citation type="journal article" date="2023" name="BMC Biotechnol.">
        <title>Vitis rotundifolia cv Carlos genome sequencing.</title>
        <authorList>
            <person name="Huff M."/>
            <person name="Hulse-Kemp A."/>
            <person name="Scheffler B."/>
            <person name="Youngblood R."/>
            <person name="Simpson S."/>
            <person name="Babiker E."/>
            <person name="Staton M."/>
        </authorList>
    </citation>
    <scope>NUCLEOTIDE SEQUENCE [LARGE SCALE GENOMIC DNA]</scope>
    <source>
        <tissue evidence="11">Leaf</tissue>
    </source>
</reference>
<evidence type="ECO:0000256" key="2">
    <source>
        <dbReference type="ARBA" id="ARBA00022723"/>
    </source>
</evidence>
<dbReference type="PROSITE" id="PS50157">
    <property type="entry name" value="ZINC_FINGER_C2H2_2"/>
    <property type="match status" value="1"/>
</dbReference>
<keyword evidence="5" id="KW-0805">Transcription regulation</keyword>
<accession>A0AA39DT87</accession>
<dbReference type="Proteomes" id="UP001168098">
    <property type="component" value="Unassembled WGS sequence"/>
</dbReference>
<keyword evidence="7" id="KW-0539">Nucleus</keyword>
<keyword evidence="3 8" id="KW-0863">Zinc-finger</keyword>
<feature type="compositionally biased region" description="Polar residues" evidence="9">
    <location>
        <begin position="84"/>
        <end position="93"/>
    </location>
</feature>
<evidence type="ECO:0000256" key="1">
    <source>
        <dbReference type="ARBA" id="ARBA00004123"/>
    </source>
</evidence>
<dbReference type="InterPro" id="IPR036236">
    <property type="entry name" value="Znf_C2H2_sf"/>
</dbReference>
<evidence type="ECO:0000256" key="7">
    <source>
        <dbReference type="ARBA" id="ARBA00023242"/>
    </source>
</evidence>
<comment type="caution">
    <text evidence="11">The sequence shown here is derived from an EMBL/GenBank/DDBJ whole genome shotgun (WGS) entry which is preliminary data.</text>
</comment>
<evidence type="ECO:0000256" key="6">
    <source>
        <dbReference type="ARBA" id="ARBA00023163"/>
    </source>
</evidence>
<dbReference type="InterPro" id="IPR052426">
    <property type="entry name" value="Plant_dev_regulator"/>
</dbReference>
<dbReference type="Gene3D" id="3.30.160.60">
    <property type="entry name" value="Classic Zinc Finger"/>
    <property type="match status" value="1"/>
</dbReference>
<dbReference type="SMART" id="SM00355">
    <property type="entry name" value="ZnF_C2H2"/>
    <property type="match status" value="1"/>
</dbReference>
<name>A0AA39DT87_VITRO</name>
<dbReference type="Pfam" id="PF13912">
    <property type="entry name" value="zf-C2H2_6"/>
    <property type="match status" value="1"/>
</dbReference>
<dbReference type="AlphaFoldDB" id="A0AA39DT87"/>
<gene>
    <name evidence="11" type="ORF">PVL29_010308</name>
</gene>
<dbReference type="PANTHER" id="PTHR45801">
    <property type="entry name" value="OS07G0101800 PROTEIN"/>
    <property type="match status" value="1"/>
</dbReference>
<comment type="subcellular location">
    <subcellularLocation>
        <location evidence="1">Nucleus</location>
    </subcellularLocation>
</comment>
<dbReference type="GO" id="GO:0005634">
    <property type="term" value="C:nucleus"/>
    <property type="evidence" value="ECO:0007669"/>
    <property type="project" value="UniProtKB-SubCell"/>
</dbReference>
<dbReference type="SUPFAM" id="SSF57667">
    <property type="entry name" value="beta-beta-alpha zinc fingers"/>
    <property type="match status" value="1"/>
</dbReference>